<feature type="region of interest" description="Disordered" evidence="7">
    <location>
        <begin position="297"/>
        <end position="326"/>
    </location>
</feature>
<dbReference type="GO" id="GO:0005634">
    <property type="term" value="C:nucleus"/>
    <property type="evidence" value="ECO:0000318"/>
    <property type="project" value="GO_Central"/>
</dbReference>
<dbReference type="SMART" id="SM00389">
    <property type="entry name" value="HOX"/>
    <property type="match status" value="1"/>
</dbReference>
<dbReference type="InterPro" id="IPR017970">
    <property type="entry name" value="Homeobox_CS"/>
</dbReference>
<feature type="DNA-binding region" description="Homeobox" evidence="5">
    <location>
        <begin position="45"/>
        <end position="104"/>
    </location>
</feature>
<evidence type="ECO:0000256" key="5">
    <source>
        <dbReference type="PROSITE-ProRule" id="PRU00108"/>
    </source>
</evidence>
<evidence type="ECO:0000256" key="3">
    <source>
        <dbReference type="ARBA" id="ARBA00023155"/>
    </source>
</evidence>
<dbReference type="GO" id="GO:0000978">
    <property type="term" value="F:RNA polymerase II cis-regulatory region sequence-specific DNA binding"/>
    <property type="evidence" value="ECO:0000318"/>
    <property type="project" value="GO_Central"/>
</dbReference>
<name>A0A2I3SFN5_PANTR</name>
<keyword evidence="4 5" id="KW-0539">Nucleus</keyword>
<protein>
    <submittedName>
        <fullName evidence="9">Tetrapeptide repeat homeobox 2</fullName>
    </submittedName>
</protein>
<dbReference type="Gene3D" id="1.10.10.60">
    <property type="entry name" value="Homeodomain-like"/>
    <property type="match status" value="1"/>
</dbReference>
<dbReference type="CDD" id="cd00086">
    <property type="entry name" value="homeodomain"/>
    <property type="match status" value="1"/>
</dbReference>
<dbReference type="Ensembl" id="ENSPTRT00000103083.1">
    <property type="protein sequence ID" value="ENSPTRP00000075849.1"/>
    <property type="gene ID" value="ENSPTRG00000049715.1"/>
</dbReference>
<keyword evidence="2 5" id="KW-0238">DNA-binding</keyword>
<evidence type="ECO:0000256" key="7">
    <source>
        <dbReference type="SAM" id="MobiDB-lite"/>
    </source>
</evidence>
<organism evidence="9 10">
    <name type="scientific">Pan troglodytes</name>
    <name type="common">Chimpanzee</name>
    <dbReference type="NCBI Taxonomy" id="9598"/>
    <lineage>
        <taxon>Eukaryota</taxon>
        <taxon>Metazoa</taxon>
        <taxon>Chordata</taxon>
        <taxon>Craniata</taxon>
        <taxon>Vertebrata</taxon>
        <taxon>Euteleostomi</taxon>
        <taxon>Mammalia</taxon>
        <taxon>Eutheria</taxon>
        <taxon>Euarchontoglires</taxon>
        <taxon>Primates</taxon>
        <taxon>Haplorrhini</taxon>
        <taxon>Catarrhini</taxon>
        <taxon>Hominidae</taxon>
        <taxon>Pan</taxon>
    </lineage>
</organism>
<accession>A0A2I3SFN5</accession>
<sequence>MMAYMNPGPHYSVNALALSGPSVDLMHQAVPYPSPPLALDPPRRQRQERTVYTESQQKVLEFYFQKDQYPNYDQRLNLAEMLSLREQQLQVWFKNRRAKLARERRLQQQPQRVPGRRGRGARAAPLVPAAAASFPGGPEFPQGRGSWISPQPGPWGVLPAAEPKIYSLPRTWGGPECGTQEGLKAAPGPGPGPIPAPIPGPAQIPGPVPGPAPNLGPMSGPLSVSIPGPIPAPISGPGPIPDPVLGRTLMPGPGSLPTPAPGALWPQSPYASNLSPDTQLYPDFTKLLPLLDPFEESSLSTTTSQYKEEDGFVEKNHSVPRSLLDL</sequence>
<evidence type="ECO:0000256" key="2">
    <source>
        <dbReference type="ARBA" id="ARBA00023125"/>
    </source>
</evidence>
<keyword evidence="10" id="KW-1185">Reference proteome</keyword>
<evidence type="ECO:0000313" key="9">
    <source>
        <dbReference type="Ensembl" id="ENSPTRP00000075849.1"/>
    </source>
</evidence>
<feature type="compositionally biased region" description="Basic and acidic residues" evidence="7">
    <location>
        <begin position="306"/>
        <end position="317"/>
    </location>
</feature>
<feature type="domain" description="Homeobox" evidence="8">
    <location>
        <begin position="43"/>
        <end position="103"/>
    </location>
</feature>
<dbReference type="GO" id="GO:0000981">
    <property type="term" value="F:DNA-binding transcription factor activity, RNA polymerase II-specific"/>
    <property type="evidence" value="ECO:0000318"/>
    <property type="project" value="GO_Central"/>
</dbReference>
<evidence type="ECO:0000313" key="10">
    <source>
        <dbReference type="Proteomes" id="UP000002277"/>
    </source>
</evidence>
<comment type="subcellular location">
    <subcellularLocation>
        <location evidence="1 5 6">Nucleus</location>
    </subcellularLocation>
</comment>
<evidence type="ECO:0000259" key="8">
    <source>
        <dbReference type="PROSITE" id="PS50071"/>
    </source>
</evidence>
<proteinExistence type="predicted"/>
<dbReference type="GO" id="GO:0006357">
    <property type="term" value="P:regulation of transcription by RNA polymerase II"/>
    <property type="evidence" value="ECO:0000318"/>
    <property type="project" value="GO_Central"/>
</dbReference>
<dbReference type="Proteomes" id="UP000002277">
    <property type="component" value="Unplaced"/>
</dbReference>
<dbReference type="AlphaFoldDB" id="A0A2I3SFN5"/>
<gene>
    <name evidence="9" type="primary">TPRX2</name>
</gene>
<evidence type="ECO:0000256" key="4">
    <source>
        <dbReference type="ARBA" id="ARBA00023242"/>
    </source>
</evidence>
<feature type="region of interest" description="Disordered" evidence="7">
    <location>
        <begin position="237"/>
        <end position="270"/>
    </location>
</feature>
<dbReference type="PANTHER" id="PTHR45793">
    <property type="entry name" value="HOMEOBOX PROTEIN"/>
    <property type="match status" value="1"/>
</dbReference>
<keyword evidence="3 5" id="KW-0371">Homeobox</keyword>
<dbReference type="PROSITE" id="PS50071">
    <property type="entry name" value="HOMEOBOX_2"/>
    <property type="match status" value="1"/>
</dbReference>
<evidence type="ECO:0000256" key="1">
    <source>
        <dbReference type="ARBA" id="ARBA00004123"/>
    </source>
</evidence>
<dbReference type="GeneTree" id="ENSGT00940000164595"/>
<dbReference type="SUPFAM" id="SSF46689">
    <property type="entry name" value="Homeodomain-like"/>
    <property type="match status" value="1"/>
</dbReference>
<dbReference type="Pfam" id="PF00046">
    <property type="entry name" value="Homeodomain"/>
    <property type="match status" value="1"/>
</dbReference>
<dbReference type="PANTHER" id="PTHR45793:SF21">
    <property type="entry name" value="TETRAPEPTIDE REPEAT HOMEOBOX PROTEIN 2"/>
    <property type="match status" value="1"/>
</dbReference>
<dbReference type="InterPro" id="IPR009057">
    <property type="entry name" value="Homeodomain-like_sf"/>
</dbReference>
<dbReference type="InterPro" id="IPR001356">
    <property type="entry name" value="HD"/>
</dbReference>
<dbReference type="PaxDb" id="9598-ENSPTRP00000059829"/>
<reference evidence="9" key="2">
    <citation type="submission" date="2025-09" db="UniProtKB">
        <authorList>
            <consortium name="Ensembl"/>
        </authorList>
    </citation>
    <scope>IDENTIFICATION</scope>
</reference>
<reference evidence="9" key="1">
    <citation type="submission" date="2025-08" db="UniProtKB">
        <authorList>
            <consortium name="Ensembl"/>
        </authorList>
    </citation>
    <scope>IDENTIFICATION</scope>
</reference>
<dbReference type="PROSITE" id="PS00027">
    <property type="entry name" value="HOMEOBOX_1"/>
    <property type="match status" value="1"/>
</dbReference>
<evidence type="ECO:0000256" key="6">
    <source>
        <dbReference type="RuleBase" id="RU000682"/>
    </source>
</evidence>
<dbReference type="InParanoid" id="A0A2I3SFN5"/>